<protein>
    <submittedName>
        <fullName evidence="1">Uncharacterized protein</fullName>
    </submittedName>
</protein>
<dbReference type="Proteomes" id="UP001060170">
    <property type="component" value="Chromosome 4"/>
</dbReference>
<accession>A0ACC0EP42</accession>
<name>A0ACC0EP42_9BASI</name>
<sequence length="173" mass="20141">MYNGLRSWYIYVHKRSQPEECALGFHSKCVYIFNQILRTGDAEGSEWLGLALWACKKKCFLQWPCSEYPFYPSEGHQYILPSNSLPNIVVIYSSFPLRFLITYNPQNVVDWRFDLEGVDCFIYSDDGAYQFEPIGSSLNRQSLRDGQKTGKDGCRHTRRTSRQMQSNVRGQEP</sequence>
<organism evidence="1 2">
    <name type="scientific">Puccinia striiformis f. sp. tritici</name>
    <dbReference type="NCBI Taxonomy" id="168172"/>
    <lineage>
        <taxon>Eukaryota</taxon>
        <taxon>Fungi</taxon>
        <taxon>Dikarya</taxon>
        <taxon>Basidiomycota</taxon>
        <taxon>Pucciniomycotina</taxon>
        <taxon>Pucciniomycetes</taxon>
        <taxon>Pucciniales</taxon>
        <taxon>Pucciniaceae</taxon>
        <taxon>Puccinia</taxon>
    </lineage>
</organism>
<reference evidence="1 2" key="3">
    <citation type="journal article" date="2022" name="Microbiol. Spectr.">
        <title>Folding features and dynamics of 3D genome architecture in plant fungal pathogens.</title>
        <authorList>
            <person name="Xia C."/>
        </authorList>
    </citation>
    <scope>NUCLEOTIDE SEQUENCE [LARGE SCALE GENOMIC DNA]</scope>
    <source>
        <strain evidence="1 2">93-210</strain>
    </source>
</reference>
<reference evidence="2" key="2">
    <citation type="journal article" date="2018" name="Mol. Plant Microbe Interact.">
        <title>Genome sequence resources for the wheat stripe rust pathogen (Puccinia striiformis f. sp. tritici) and the barley stripe rust pathogen (Puccinia striiformis f. sp. hordei).</title>
        <authorList>
            <person name="Xia C."/>
            <person name="Wang M."/>
            <person name="Yin C."/>
            <person name="Cornejo O.E."/>
            <person name="Hulbert S.H."/>
            <person name="Chen X."/>
        </authorList>
    </citation>
    <scope>NUCLEOTIDE SEQUENCE [LARGE SCALE GENOMIC DNA]</scope>
    <source>
        <strain evidence="2">93-210</strain>
    </source>
</reference>
<comment type="caution">
    <text evidence="1">The sequence shown here is derived from an EMBL/GenBank/DDBJ whole genome shotgun (WGS) entry which is preliminary data.</text>
</comment>
<proteinExistence type="predicted"/>
<dbReference type="EMBL" id="CM045868">
    <property type="protein sequence ID" value="KAI7956975.1"/>
    <property type="molecule type" value="Genomic_DNA"/>
</dbReference>
<gene>
    <name evidence="1" type="ORF">MJO28_004070</name>
</gene>
<reference evidence="2" key="1">
    <citation type="journal article" date="2018" name="BMC Genomics">
        <title>Genomic insights into host adaptation between the wheat stripe rust pathogen (Puccinia striiformis f. sp. tritici) and the barley stripe rust pathogen (Puccinia striiformis f. sp. hordei).</title>
        <authorList>
            <person name="Xia C."/>
            <person name="Wang M."/>
            <person name="Yin C."/>
            <person name="Cornejo O.E."/>
            <person name="Hulbert S.H."/>
            <person name="Chen X."/>
        </authorList>
    </citation>
    <scope>NUCLEOTIDE SEQUENCE [LARGE SCALE GENOMIC DNA]</scope>
    <source>
        <strain evidence="2">93-210</strain>
    </source>
</reference>
<keyword evidence="2" id="KW-1185">Reference proteome</keyword>
<evidence type="ECO:0000313" key="1">
    <source>
        <dbReference type="EMBL" id="KAI7956975.1"/>
    </source>
</evidence>
<evidence type="ECO:0000313" key="2">
    <source>
        <dbReference type="Proteomes" id="UP001060170"/>
    </source>
</evidence>